<dbReference type="GO" id="GO:0005938">
    <property type="term" value="C:cell cortex"/>
    <property type="evidence" value="ECO:0007669"/>
    <property type="project" value="TreeGrafter"/>
</dbReference>
<feature type="region of interest" description="Disordered" evidence="1">
    <location>
        <begin position="1542"/>
        <end position="1563"/>
    </location>
</feature>
<feature type="compositionally biased region" description="Low complexity" evidence="1">
    <location>
        <begin position="1332"/>
        <end position="1352"/>
    </location>
</feature>
<feature type="compositionally biased region" description="Polar residues" evidence="1">
    <location>
        <begin position="1549"/>
        <end position="1563"/>
    </location>
</feature>
<feature type="compositionally biased region" description="Polar residues" evidence="1">
    <location>
        <begin position="345"/>
        <end position="354"/>
    </location>
</feature>
<reference evidence="3" key="1">
    <citation type="submission" date="2021-01" db="EMBL/GenBank/DDBJ databases">
        <authorList>
            <person name="Kaushik A."/>
        </authorList>
    </citation>
    <scope>NUCLEOTIDE SEQUENCE</scope>
    <source>
        <strain evidence="3">AG3-T5</strain>
    </source>
</reference>
<feature type="compositionally biased region" description="Low complexity" evidence="1">
    <location>
        <begin position="85"/>
        <end position="97"/>
    </location>
</feature>
<dbReference type="Gene3D" id="1.20.900.10">
    <property type="entry name" value="Dbl homology (DH) domain"/>
    <property type="match status" value="1"/>
</dbReference>
<dbReference type="SMART" id="SM00325">
    <property type="entry name" value="RhoGEF"/>
    <property type="match status" value="1"/>
</dbReference>
<dbReference type="GO" id="GO:0005634">
    <property type="term" value="C:nucleus"/>
    <property type="evidence" value="ECO:0007669"/>
    <property type="project" value="InterPro"/>
</dbReference>
<feature type="region of interest" description="Disordered" evidence="1">
    <location>
        <begin position="985"/>
        <end position="1008"/>
    </location>
</feature>
<feature type="region of interest" description="Disordered" evidence="1">
    <location>
        <begin position="693"/>
        <end position="798"/>
    </location>
</feature>
<dbReference type="GO" id="GO:2000431">
    <property type="term" value="P:regulation of cytokinesis, actomyosin contractile ring assembly"/>
    <property type="evidence" value="ECO:0007669"/>
    <property type="project" value="InterPro"/>
</dbReference>
<name>A0A8H2WXG1_9AGAM</name>
<feature type="region of interest" description="Disordered" evidence="1">
    <location>
        <begin position="1"/>
        <end position="600"/>
    </location>
</feature>
<sequence length="1637" mass="180967">MRRGSGYIGTTQRHGELDDNDASDYSQDEDVRLTSSRYDRTGYVRSYTSTSMYTRPTSSGDKPSGIPRPGGQNSRPPSAMKAPKSRPYSSSSSADSSTTNENVPPMPQIPHSRARSRTPRTGRDSHNTPTDYPHSRPQSGLSRRASSVSRPRSRTYSKSGYMDAEDPPPLPSSNSDSDSTRATEQTPKRASWAKDRRRFASATPTSAAGDSKDRAPELLAVGEGDNRHDQPPTLVAAGRRSSLKPPSNFRNSVTPTTAPVPSRIPSTSAKPAHEGIKNRPSLERDAGSRNSARTKSSTGIYDTEDLKTLQAPSQREPSQTRASHTSRATDTLRSESAKQVPVGLSSGSGTTARPSNCLGPVHPKVTSDEAKGERQQGIISSRHDAQLPVSPFAQSNVANGNCTPQQDGTKEVKQPETIPSPVETMLIGSAPTPQANKTPNSRRMSTPIHPTRESSVYVPPTPVTSSALGNRRLSEPSPNKATPSTKTQSPTEQEPPPTILQRLVRRASLSTGKSPKVASTPKSPKVSTTLKSRLDVDHDAEESPFDLELETPRATVNKSTGSKSMTPSLHQDSSDRQRNRQTSIIQPTVYLGSTGDELRKPRTKVVEDVSGNNAERLGSPFMGDGSPRFGIDERFRSPKQRTTSSLRYDTFEQNDDRSQELFDYYGHGIVEPVNTANYYSEGLPIGIVLSSPGSTPVDQTPKAMVPSSPMTQSKKRSQYQYTSRTRPSAAGSDAKPKGPGDSTKAWIGGSNSCTPAAPPRPRSSSFVPPPIITRTSVTSLDTSTRSEFSDASDQESEDQYYLRADIYQEEAGSAKDYSGRKSPTLVRFASQLTQNESDQEASRTENSSSPQTSLTSRGQPKSGVPSLRATIGQYGNRSSQLPVPRQRKTNSALFRALEQPYDSSSSTTVASLGSSSITEELNSLNEARTSSDYAMTEASMEGLYAVSSISSSLDGNGVGDIRWSGAQELSGAAEALFHNIERSHSGDDAQPAIMDSSNESQNDIIDGSAYGVGQTDGDYNSCRSAPLRHSIGHQYDYGKRRMSIQNKRKAIHESWRASLEDDQLQRLEETYDPLELHRQELIWEFHESEREFVDALRIMVHLFVQPLRTQDQRHWIAGLSPDIMRLLDWLDDIANLHEQLLDALETMRQDHEQVIILFSETIQPFIPLMELYQPYIIRMEETSKQIASMVLDPQSDFGEFVRMQSALPECESGLEETIRRPVSRLREYVSFFQTLLTLTPRAHPDHLPCFSLLHSMHAMVCVLDEVKAREDEYELIKSLLNRVNGLPPQFTAATRENRLLAQGPLTRVYFRGDGQPRGKTNSTSRSSGIFTARGTRARSGSQSTTSSSATEFTSSYRSISSYSARLKNSSTEYSMRSDSSATIPHESRRNDKPAITTPGSGTSKLRPRTPNTDQAEETEIYALVFSDYIILATGVVGNRRSRSPWRSPNEQRLTLEALGVFQLLGITDYRGRYGYEYLISLDLVPIGDTILDDTDIPVFMSIPRTQNIQGDTQEFQKACQQWFRSLHQCYLHMLRSISFPIQHEDPTDSRNQSRFPKSPSQQLECGAKCKEARLSPIGNAEEEREEREFWARRFQAVSKEMGRAYEGISRIVTPEVPTVRPPQPNRITKFRSSGTFV</sequence>
<feature type="compositionally biased region" description="Basic and acidic residues" evidence="1">
    <location>
        <begin position="29"/>
        <end position="42"/>
    </location>
</feature>
<feature type="compositionally biased region" description="Basic and acidic residues" evidence="1">
    <location>
        <begin position="365"/>
        <end position="374"/>
    </location>
</feature>
<dbReference type="PANTHER" id="PTHR16777">
    <property type="entry name" value="PROTEIN ECT2"/>
    <property type="match status" value="1"/>
</dbReference>
<feature type="region of interest" description="Disordered" evidence="1">
    <location>
        <begin position="1309"/>
        <end position="1352"/>
    </location>
</feature>
<dbReference type="Pfam" id="PF00621">
    <property type="entry name" value="RhoGEF"/>
    <property type="match status" value="1"/>
</dbReference>
<dbReference type="GO" id="GO:0005096">
    <property type="term" value="F:GTPase activator activity"/>
    <property type="evidence" value="ECO:0007669"/>
    <property type="project" value="InterPro"/>
</dbReference>
<feature type="compositionally biased region" description="Polar residues" evidence="1">
    <location>
        <begin position="773"/>
        <end position="789"/>
    </location>
</feature>
<feature type="compositionally biased region" description="Polar residues" evidence="1">
    <location>
        <begin position="554"/>
        <end position="571"/>
    </location>
</feature>
<dbReference type="GO" id="GO:0005085">
    <property type="term" value="F:guanyl-nucleotide exchange factor activity"/>
    <property type="evidence" value="ECO:0007669"/>
    <property type="project" value="InterPro"/>
</dbReference>
<dbReference type="InterPro" id="IPR035899">
    <property type="entry name" value="DBL_dom_sf"/>
</dbReference>
<dbReference type="PROSITE" id="PS50010">
    <property type="entry name" value="DH_2"/>
    <property type="match status" value="1"/>
</dbReference>
<feature type="compositionally biased region" description="Acidic residues" evidence="1">
    <location>
        <begin position="18"/>
        <end position="28"/>
    </location>
</feature>
<feature type="region of interest" description="Disordered" evidence="1">
    <location>
        <begin position="1367"/>
        <end position="1414"/>
    </location>
</feature>
<evidence type="ECO:0000313" key="3">
    <source>
        <dbReference type="EMBL" id="CAE6410653.1"/>
    </source>
</evidence>
<gene>
    <name evidence="3" type="ORF">RDB_LOCUS21009</name>
</gene>
<dbReference type="GO" id="GO:0000281">
    <property type="term" value="P:mitotic cytokinesis"/>
    <property type="evidence" value="ECO:0007669"/>
    <property type="project" value="TreeGrafter"/>
</dbReference>
<feature type="compositionally biased region" description="Pro residues" evidence="1">
    <location>
        <begin position="756"/>
        <end position="771"/>
    </location>
</feature>
<comment type="caution">
    <text evidence="3">The sequence shown here is derived from an EMBL/GenBank/DDBJ whole genome shotgun (WGS) entry which is preliminary data.</text>
</comment>
<evidence type="ECO:0000313" key="4">
    <source>
        <dbReference type="Proteomes" id="UP000663841"/>
    </source>
</evidence>
<feature type="compositionally biased region" description="Polar residues" evidence="1">
    <location>
        <begin position="1318"/>
        <end position="1329"/>
    </location>
</feature>
<accession>A0A8H2WXG1</accession>
<feature type="compositionally biased region" description="Polar residues" evidence="1">
    <location>
        <begin position="431"/>
        <end position="444"/>
    </location>
</feature>
<feature type="compositionally biased region" description="Polar residues" evidence="1">
    <location>
        <begin position="310"/>
        <end position="329"/>
    </location>
</feature>
<feature type="compositionally biased region" description="Polar residues" evidence="1">
    <location>
        <begin position="244"/>
        <end position="269"/>
    </location>
</feature>
<organism evidence="3 4">
    <name type="scientific">Rhizoctonia solani</name>
    <dbReference type="NCBI Taxonomy" id="456999"/>
    <lineage>
        <taxon>Eukaryota</taxon>
        <taxon>Fungi</taxon>
        <taxon>Dikarya</taxon>
        <taxon>Basidiomycota</taxon>
        <taxon>Agaricomycotina</taxon>
        <taxon>Agaricomycetes</taxon>
        <taxon>Cantharellales</taxon>
        <taxon>Ceratobasidiaceae</taxon>
        <taxon>Rhizoctonia</taxon>
    </lineage>
</organism>
<protein>
    <recommendedName>
        <fullName evidence="2">DH domain-containing protein</fullName>
    </recommendedName>
</protein>
<dbReference type="InterPro" id="IPR026817">
    <property type="entry name" value="Ect2"/>
</dbReference>
<proteinExistence type="predicted"/>
<dbReference type="PANTHER" id="PTHR16777:SF2">
    <property type="entry name" value="PROTEIN ECT2"/>
    <property type="match status" value="1"/>
</dbReference>
<feature type="compositionally biased region" description="Polar residues" evidence="1">
    <location>
        <begin position="1367"/>
        <end position="1382"/>
    </location>
</feature>
<feature type="compositionally biased region" description="Polar residues" evidence="1">
    <location>
        <begin position="1397"/>
        <end position="1413"/>
    </location>
</feature>
<feature type="region of interest" description="Disordered" evidence="1">
    <location>
        <begin position="833"/>
        <end position="869"/>
    </location>
</feature>
<feature type="compositionally biased region" description="Basic and acidic residues" evidence="1">
    <location>
        <begin position="271"/>
        <end position="287"/>
    </location>
</feature>
<feature type="compositionally biased region" description="Polar residues" evidence="1">
    <location>
        <begin position="520"/>
        <end position="531"/>
    </location>
</feature>
<dbReference type="InterPro" id="IPR000219">
    <property type="entry name" value="DH_dom"/>
</dbReference>
<dbReference type="SUPFAM" id="SSF48065">
    <property type="entry name" value="DBL homology domain (DH-domain)"/>
    <property type="match status" value="1"/>
</dbReference>
<feature type="compositionally biased region" description="Polar residues" evidence="1">
    <location>
        <begin position="46"/>
        <end position="61"/>
    </location>
</feature>
<feature type="compositionally biased region" description="Polar residues" evidence="1">
    <location>
        <begin position="708"/>
        <end position="726"/>
    </location>
</feature>
<feature type="compositionally biased region" description="Polar residues" evidence="1">
    <location>
        <begin position="288"/>
        <end position="300"/>
    </location>
</feature>
<feature type="compositionally biased region" description="Acidic residues" evidence="1">
    <location>
        <begin position="538"/>
        <end position="549"/>
    </location>
</feature>
<dbReference type="Proteomes" id="UP000663841">
    <property type="component" value="Unassembled WGS sequence"/>
</dbReference>
<feature type="compositionally biased region" description="Polar residues" evidence="1">
    <location>
        <begin position="844"/>
        <end position="859"/>
    </location>
</feature>
<feature type="domain" description="DH" evidence="2">
    <location>
        <begin position="1077"/>
        <end position="1286"/>
    </location>
</feature>
<evidence type="ECO:0000256" key="1">
    <source>
        <dbReference type="SAM" id="MobiDB-lite"/>
    </source>
</evidence>
<dbReference type="EMBL" id="CAJMWW010000062">
    <property type="protein sequence ID" value="CAE6410653.1"/>
    <property type="molecule type" value="Genomic_DNA"/>
</dbReference>
<evidence type="ECO:0000259" key="2">
    <source>
        <dbReference type="PROSITE" id="PS50010"/>
    </source>
</evidence>
<feature type="compositionally biased region" description="Polar residues" evidence="1">
    <location>
        <begin position="392"/>
        <end position="407"/>
    </location>
</feature>